<gene>
    <name evidence="3" type="ORF">OLC1_LOCUS7739</name>
</gene>
<evidence type="ECO:0000313" key="4">
    <source>
        <dbReference type="Proteomes" id="UP001161247"/>
    </source>
</evidence>
<keyword evidence="2" id="KW-0472">Membrane</keyword>
<feature type="region of interest" description="Disordered" evidence="1">
    <location>
        <begin position="320"/>
        <end position="398"/>
    </location>
</feature>
<evidence type="ECO:0000256" key="1">
    <source>
        <dbReference type="SAM" id="MobiDB-lite"/>
    </source>
</evidence>
<keyword evidence="2" id="KW-0812">Transmembrane</keyword>
<accession>A0AAV1CND0</accession>
<keyword evidence="2" id="KW-1133">Transmembrane helix</keyword>
<dbReference type="EMBL" id="OX459120">
    <property type="protein sequence ID" value="CAI9097174.1"/>
    <property type="molecule type" value="Genomic_DNA"/>
</dbReference>
<sequence>MCILCVIQKWSRRVATMLPWLVIPLIGLWLLSQLLPPAFRFEITSPRLACVFVLLVTLFWYEILMPQLSAWRVRRNARLREKKRFEAIELQKLRKTATRKCRNCLTPYRDQNPGGGKFMCSYCGHVSKRPVLDLPVPPGSNSGILKDLVGKGGRMLNGKVWSDNGWLCGQDWLENGNWVGGGGSLGRKSSYWRNSSGGGGVFGGGDDDCLAEKSYNRIFVFACKLFATVLFCMLWLCRKLFRISSASRDESSVDGDRGGGLDKRSENGGPFHESRGEKARRKAEEKRQARLEKELLEEEERKQREEVARLVEERRKLRDEKIEAEKGHHGKRSPPLKGSESKKQTEKKRHEKKKERDRGSSKSNSDVEEMEKRASKESERIKKGDCERRENHRTVSESVKATHVNDVGHAFKGTLAHNHSRGSIAGSRYFDRVKGTFLSSSRAFTGGGFFGKTSNTAASRETKSSPFVDQVQIHANKREIPLTDRVSSKPTSVIGDEKINIRPPGPVEAQPSPAPKKSWQHLFTCSSPPANSNVISRPNTGSKVELNNPFPASMPPTAPAFDNPISFGLPFTLPSFPPGPPNNSSRSFLSSSEAMFPQIREAPLQYLPEESENFADPCYVPDPASLLGPVSESLDNFQLDLGFLSDTGLETPSAFKSSPLPAEVSRPSPIESPISRLRIPEERHAIPFSFQGASRPQDLQHIPVDGYTNLNEARPFHMWETPSPSSWLPVELSGPKNEDVLHSAPAPQKSMASLFKNDDHVCSSAHSSQKVLFGHVQTGGTPHNSSMTVGNDGWLPKTFFRPNPGSEDLLFSLPKEEAVQNSKIYGSPSGSVTSHLPEASAANSWGKNDRNVQSSGGVGVGNASVTMKPHVVGLYSTPDVQSLWSYDQEKRI</sequence>
<feature type="region of interest" description="Disordered" evidence="1">
    <location>
        <begin position="249"/>
        <end position="286"/>
    </location>
</feature>
<name>A0AAV1CND0_OLDCO</name>
<keyword evidence="4" id="KW-1185">Reference proteome</keyword>
<dbReference type="Proteomes" id="UP001161247">
    <property type="component" value="Chromosome 3"/>
</dbReference>
<protein>
    <submittedName>
        <fullName evidence="3">OLC1v1033538C1</fullName>
    </submittedName>
</protein>
<feature type="transmembrane region" description="Helical" evidence="2">
    <location>
        <begin position="45"/>
        <end position="64"/>
    </location>
</feature>
<feature type="transmembrane region" description="Helical" evidence="2">
    <location>
        <begin position="218"/>
        <end position="236"/>
    </location>
</feature>
<feature type="compositionally biased region" description="Basic and acidic residues" evidence="1">
    <location>
        <begin position="370"/>
        <end position="395"/>
    </location>
</feature>
<organism evidence="3 4">
    <name type="scientific">Oldenlandia corymbosa var. corymbosa</name>
    <dbReference type="NCBI Taxonomy" id="529605"/>
    <lineage>
        <taxon>Eukaryota</taxon>
        <taxon>Viridiplantae</taxon>
        <taxon>Streptophyta</taxon>
        <taxon>Embryophyta</taxon>
        <taxon>Tracheophyta</taxon>
        <taxon>Spermatophyta</taxon>
        <taxon>Magnoliopsida</taxon>
        <taxon>eudicotyledons</taxon>
        <taxon>Gunneridae</taxon>
        <taxon>Pentapetalae</taxon>
        <taxon>asterids</taxon>
        <taxon>lamiids</taxon>
        <taxon>Gentianales</taxon>
        <taxon>Rubiaceae</taxon>
        <taxon>Rubioideae</taxon>
        <taxon>Spermacoceae</taxon>
        <taxon>Hedyotis-Oldenlandia complex</taxon>
        <taxon>Oldenlandia</taxon>
    </lineage>
</organism>
<reference evidence="3" key="1">
    <citation type="submission" date="2023-03" db="EMBL/GenBank/DDBJ databases">
        <authorList>
            <person name="Julca I."/>
        </authorList>
    </citation>
    <scope>NUCLEOTIDE SEQUENCE</scope>
</reference>
<proteinExistence type="predicted"/>
<feature type="transmembrane region" description="Helical" evidence="2">
    <location>
        <begin position="18"/>
        <end position="39"/>
    </location>
</feature>
<evidence type="ECO:0000313" key="3">
    <source>
        <dbReference type="EMBL" id="CAI9097174.1"/>
    </source>
</evidence>
<dbReference type="AlphaFoldDB" id="A0AAV1CND0"/>
<evidence type="ECO:0000256" key="2">
    <source>
        <dbReference type="SAM" id="Phobius"/>
    </source>
</evidence>
<feature type="region of interest" description="Disordered" evidence="1">
    <location>
        <begin position="485"/>
        <end position="519"/>
    </location>
</feature>